<gene>
    <name evidence="9" type="ORF">BC781_102370</name>
</gene>
<comment type="subcellular location">
    <subcellularLocation>
        <location evidence="1">Cell outer membrane</location>
    </subcellularLocation>
</comment>
<dbReference type="RefSeq" id="WP_109616947.1">
    <property type="nucleotide sequence ID" value="NZ_QGDO01000002.1"/>
</dbReference>
<dbReference type="OrthoDB" id="9771205at2"/>
<keyword evidence="10" id="KW-1185">Reference proteome</keyword>
<protein>
    <submittedName>
        <fullName evidence="9">Outer membrane protein TolC</fullName>
    </submittedName>
</protein>
<reference evidence="9 10" key="1">
    <citation type="submission" date="2018-03" db="EMBL/GenBank/DDBJ databases">
        <title>Genomic Encyclopedia of Archaeal and Bacterial Type Strains, Phase II (KMG-II): from individual species to whole genera.</title>
        <authorList>
            <person name="Goeker M."/>
        </authorList>
    </citation>
    <scope>NUCLEOTIDE SEQUENCE [LARGE SCALE GENOMIC DNA]</scope>
    <source>
        <strain evidence="9 10">DSM 28229</strain>
    </source>
</reference>
<dbReference type="PANTHER" id="PTHR30026:SF20">
    <property type="entry name" value="OUTER MEMBRANE PROTEIN TOLC"/>
    <property type="match status" value="1"/>
</dbReference>
<comment type="similarity">
    <text evidence="2">Belongs to the outer membrane factor (OMF) (TC 1.B.17) family.</text>
</comment>
<dbReference type="Gene3D" id="1.20.1600.10">
    <property type="entry name" value="Outer membrane efflux proteins (OEP)"/>
    <property type="match status" value="1"/>
</dbReference>
<evidence type="ECO:0000313" key="9">
    <source>
        <dbReference type="EMBL" id="PWJ42824.1"/>
    </source>
</evidence>
<name>A0A315ZDM2_SEDFL</name>
<feature type="signal peptide" evidence="8">
    <location>
        <begin position="1"/>
        <end position="21"/>
    </location>
</feature>
<evidence type="ECO:0000256" key="5">
    <source>
        <dbReference type="ARBA" id="ARBA00022692"/>
    </source>
</evidence>
<keyword evidence="7" id="KW-0998">Cell outer membrane</keyword>
<evidence type="ECO:0000256" key="2">
    <source>
        <dbReference type="ARBA" id="ARBA00007613"/>
    </source>
</evidence>
<dbReference type="AlphaFoldDB" id="A0A315ZDM2"/>
<dbReference type="InterPro" id="IPR003423">
    <property type="entry name" value="OMP_efflux"/>
</dbReference>
<keyword evidence="5" id="KW-0812">Transmembrane</keyword>
<dbReference type="EMBL" id="QGDO01000002">
    <property type="protein sequence ID" value="PWJ42824.1"/>
    <property type="molecule type" value="Genomic_DNA"/>
</dbReference>
<dbReference type="Proteomes" id="UP000245535">
    <property type="component" value="Unassembled WGS sequence"/>
</dbReference>
<proteinExistence type="inferred from homology"/>
<evidence type="ECO:0000256" key="8">
    <source>
        <dbReference type="SAM" id="SignalP"/>
    </source>
</evidence>
<keyword evidence="4" id="KW-1134">Transmembrane beta strand</keyword>
<dbReference type="PANTHER" id="PTHR30026">
    <property type="entry name" value="OUTER MEMBRANE PROTEIN TOLC"/>
    <property type="match status" value="1"/>
</dbReference>
<dbReference type="GO" id="GO:0009279">
    <property type="term" value="C:cell outer membrane"/>
    <property type="evidence" value="ECO:0007669"/>
    <property type="project" value="UniProtKB-SubCell"/>
</dbReference>
<dbReference type="GO" id="GO:0015288">
    <property type="term" value="F:porin activity"/>
    <property type="evidence" value="ECO:0007669"/>
    <property type="project" value="TreeGrafter"/>
</dbReference>
<evidence type="ECO:0000256" key="1">
    <source>
        <dbReference type="ARBA" id="ARBA00004442"/>
    </source>
</evidence>
<evidence type="ECO:0000256" key="6">
    <source>
        <dbReference type="ARBA" id="ARBA00023136"/>
    </source>
</evidence>
<evidence type="ECO:0000256" key="4">
    <source>
        <dbReference type="ARBA" id="ARBA00022452"/>
    </source>
</evidence>
<keyword evidence="3" id="KW-0813">Transport</keyword>
<comment type="caution">
    <text evidence="9">The sequence shown here is derived from an EMBL/GenBank/DDBJ whole genome shotgun (WGS) entry which is preliminary data.</text>
</comment>
<dbReference type="SUPFAM" id="SSF56954">
    <property type="entry name" value="Outer membrane efflux proteins (OEP)"/>
    <property type="match status" value="1"/>
</dbReference>
<keyword evidence="6" id="KW-0472">Membrane</keyword>
<organism evidence="9 10">
    <name type="scientific">Sediminitomix flava</name>
    <dbReference type="NCBI Taxonomy" id="379075"/>
    <lineage>
        <taxon>Bacteria</taxon>
        <taxon>Pseudomonadati</taxon>
        <taxon>Bacteroidota</taxon>
        <taxon>Cytophagia</taxon>
        <taxon>Cytophagales</taxon>
        <taxon>Flammeovirgaceae</taxon>
        <taxon>Sediminitomix</taxon>
    </lineage>
</organism>
<keyword evidence="8" id="KW-0732">Signal</keyword>
<sequence>MRNYFLSTIFLLLTLSVQSNAQEKLSLKDALAIGLQNNFDIKIEESKIDNAQQNNTWGIAGRYPSIDFIVNSNNSYTNSTPANPFAVAGNNRSNRLAEQLNFNWVLFNGFRVKFTKERLELLEVQTEQDAAIIIENTVQQIISGYYRVQLVEENLSVLRTVLNLSRDRVEFVRLQRELGSGTSFDVSQEETIYYTDSTNYVNQQQVVANAYRDLNFLLSEENLDKTYELTDNLEFTAPDYIFQDLLEQTKNNNANLERQYTALKLSATNIALQKANKMPTFSVDFGLTYSNSWFKIDETTFEPNGTITAGTPVYEDDGLEGSFNPNNQVGSVASFDGQQVKTGDRLLLSGDDFSPYYANASIRIPLFRGKQLSRALQEAKLQYDQQQLATERLELSVENSLLKEYGQYTNRTQIVDITNKSLEAAQLNLTLSQERLQMGTINSFDYRQVQVAYLNSAFRAAQAKFELLDSHAKLLRLTGGIMTETE</sequence>
<dbReference type="Pfam" id="PF02321">
    <property type="entry name" value="OEP"/>
    <property type="match status" value="2"/>
</dbReference>
<evidence type="ECO:0000256" key="7">
    <source>
        <dbReference type="ARBA" id="ARBA00023237"/>
    </source>
</evidence>
<evidence type="ECO:0000313" key="10">
    <source>
        <dbReference type="Proteomes" id="UP000245535"/>
    </source>
</evidence>
<evidence type="ECO:0000256" key="3">
    <source>
        <dbReference type="ARBA" id="ARBA00022448"/>
    </source>
</evidence>
<dbReference type="GO" id="GO:0015562">
    <property type="term" value="F:efflux transmembrane transporter activity"/>
    <property type="evidence" value="ECO:0007669"/>
    <property type="project" value="InterPro"/>
</dbReference>
<dbReference type="InterPro" id="IPR051906">
    <property type="entry name" value="TolC-like"/>
</dbReference>
<feature type="chain" id="PRO_5016303130" evidence="8">
    <location>
        <begin position="22"/>
        <end position="486"/>
    </location>
</feature>
<dbReference type="GO" id="GO:1990281">
    <property type="term" value="C:efflux pump complex"/>
    <property type="evidence" value="ECO:0007669"/>
    <property type="project" value="TreeGrafter"/>
</dbReference>
<accession>A0A315ZDM2</accession>